<name>A0ACC0LQF0_RHOML</name>
<dbReference type="Proteomes" id="UP001062846">
    <property type="component" value="Chromosome 11"/>
</dbReference>
<dbReference type="EMBL" id="CM046398">
    <property type="protein sequence ID" value="KAI8530797.1"/>
    <property type="molecule type" value="Genomic_DNA"/>
</dbReference>
<organism evidence="1 2">
    <name type="scientific">Rhododendron molle</name>
    <name type="common">Chinese azalea</name>
    <name type="synonym">Azalea mollis</name>
    <dbReference type="NCBI Taxonomy" id="49168"/>
    <lineage>
        <taxon>Eukaryota</taxon>
        <taxon>Viridiplantae</taxon>
        <taxon>Streptophyta</taxon>
        <taxon>Embryophyta</taxon>
        <taxon>Tracheophyta</taxon>
        <taxon>Spermatophyta</taxon>
        <taxon>Magnoliopsida</taxon>
        <taxon>eudicotyledons</taxon>
        <taxon>Gunneridae</taxon>
        <taxon>Pentapetalae</taxon>
        <taxon>asterids</taxon>
        <taxon>Ericales</taxon>
        <taxon>Ericaceae</taxon>
        <taxon>Ericoideae</taxon>
        <taxon>Rhodoreae</taxon>
        <taxon>Rhododendron</taxon>
    </lineage>
</organism>
<reference evidence="1" key="1">
    <citation type="submission" date="2022-02" db="EMBL/GenBank/DDBJ databases">
        <title>Plant Genome Project.</title>
        <authorList>
            <person name="Zhang R.-G."/>
        </authorList>
    </citation>
    <scope>NUCLEOTIDE SEQUENCE</scope>
    <source>
        <strain evidence="1">AT1</strain>
    </source>
</reference>
<gene>
    <name evidence="1" type="ORF">RHMOL_Rhmol11G0087300</name>
</gene>
<protein>
    <submittedName>
        <fullName evidence="1">Uncharacterized protein</fullName>
    </submittedName>
</protein>
<accession>A0ACC0LQF0</accession>
<sequence length="94" mass="10507">MRPPTLPCIPFAKTDRMAARLREIKAENNLYDEECQSNMATVGDIQNGVKSLQDKSNIVGDPSDVEVNTHATGFHEIIMQESGNVIEWNDAFEI</sequence>
<keyword evidence="2" id="KW-1185">Reference proteome</keyword>
<comment type="caution">
    <text evidence="1">The sequence shown here is derived from an EMBL/GenBank/DDBJ whole genome shotgun (WGS) entry which is preliminary data.</text>
</comment>
<proteinExistence type="predicted"/>
<evidence type="ECO:0000313" key="2">
    <source>
        <dbReference type="Proteomes" id="UP001062846"/>
    </source>
</evidence>
<evidence type="ECO:0000313" key="1">
    <source>
        <dbReference type="EMBL" id="KAI8530797.1"/>
    </source>
</evidence>